<evidence type="ECO:0000256" key="1">
    <source>
        <dbReference type="SAM" id="MobiDB-lite"/>
    </source>
</evidence>
<reference evidence="2" key="2">
    <citation type="journal article" date="2023" name="IMA Fungus">
        <title>Comparative genomic study of the Penicillium genus elucidates a diverse pangenome and 15 lateral gene transfer events.</title>
        <authorList>
            <person name="Petersen C."/>
            <person name="Sorensen T."/>
            <person name="Nielsen M.R."/>
            <person name="Sondergaard T.E."/>
            <person name="Sorensen J.L."/>
            <person name="Fitzpatrick D.A."/>
            <person name="Frisvad J.C."/>
            <person name="Nielsen K.L."/>
        </authorList>
    </citation>
    <scope>NUCLEOTIDE SEQUENCE</scope>
    <source>
        <strain evidence="2">IBT 26290</strain>
    </source>
</reference>
<gene>
    <name evidence="2" type="ORF">N7482_006905</name>
</gene>
<protein>
    <submittedName>
        <fullName evidence="2">Uncharacterized protein</fullName>
    </submittedName>
</protein>
<feature type="region of interest" description="Disordered" evidence="1">
    <location>
        <begin position="179"/>
        <end position="204"/>
    </location>
</feature>
<name>A0A9W9LK30_9EURO</name>
<evidence type="ECO:0000313" key="2">
    <source>
        <dbReference type="EMBL" id="KAJ5159901.1"/>
    </source>
</evidence>
<comment type="caution">
    <text evidence="2">The sequence shown here is derived from an EMBL/GenBank/DDBJ whole genome shotgun (WGS) entry which is preliminary data.</text>
</comment>
<feature type="region of interest" description="Disordered" evidence="1">
    <location>
        <begin position="1"/>
        <end position="76"/>
    </location>
</feature>
<proteinExistence type="predicted"/>
<feature type="region of interest" description="Disordered" evidence="1">
    <location>
        <begin position="252"/>
        <end position="273"/>
    </location>
</feature>
<dbReference type="EMBL" id="JAPQKN010000004">
    <property type="protein sequence ID" value="KAJ5159901.1"/>
    <property type="molecule type" value="Genomic_DNA"/>
</dbReference>
<dbReference type="RefSeq" id="XP_056541459.1">
    <property type="nucleotide sequence ID" value="XM_056689030.1"/>
</dbReference>
<dbReference type="Proteomes" id="UP001149163">
    <property type="component" value="Unassembled WGS sequence"/>
</dbReference>
<reference evidence="2" key="1">
    <citation type="submission" date="2022-11" db="EMBL/GenBank/DDBJ databases">
        <authorList>
            <person name="Petersen C."/>
        </authorList>
    </citation>
    <scope>NUCLEOTIDE SEQUENCE</scope>
    <source>
        <strain evidence="2">IBT 26290</strain>
    </source>
</reference>
<feature type="compositionally biased region" description="Basic residues" evidence="1">
    <location>
        <begin position="21"/>
        <end position="35"/>
    </location>
</feature>
<organism evidence="2 3">
    <name type="scientific">Penicillium canariense</name>
    <dbReference type="NCBI Taxonomy" id="189055"/>
    <lineage>
        <taxon>Eukaryota</taxon>
        <taxon>Fungi</taxon>
        <taxon>Dikarya</taxon>
        <taxon>Ascomycota</taxon>
        <taxon>Pezizomycotina</taxon>
        <taxon>Eurotiomycetes</taxon>
        <taxon>Eurotiomycetidae</taxon>
        <taxon>Eurotiales</taxon>
        <taxon>Aspergillaceae</taxon>
        <taxon>Penicillium</taxon>
    </lineage>
</organism>
<dbReference type="GeneID" id="81428206"/>
<keyword evidence="3" id="KW-1185">Reference proteome</keyword>
<feature type="compositionally biased region" description="Low complexity" evidence="1">
    <location>
        <begin position="41"/>
        <end position="58"/>
    </location>
</feature>
<dbReference type="AlphaFoldDB" id="A0A9W9LK30"/>
<evidence type="ECO:0000313" key="3">
    <source>
        <dbReference type="Proteomes" id="UP001149163"/>
    </source>
</evidence>
<dbReference type="OrthoDB" id="5370011at2759"/>
<sequence length="342" mass="38467">MSPQDTPGRSAEEKPEGLSKYLKRMKTVLRPRSGSKRQSVAALPEPAGPSSSEAAAPATTVPDRKPTGAEPPAKLTDYSAMQQEKARVLFAKYGLTLEPGEWKSPTDLQLTRVTKPIRMRVRRTCHRCETTFGPEKVCVNCQHPRCKKCPRFPPQCEKDDEHSRVPRAKISEIRARQPGSLPITPHLKLTGNPAAPLTMPSRTGGEDLVRKQVMQRVRRRCHSCQTAFAPGSKECLSCSHVRCKKCPREPHKPDKYPDGYPGDVEPPKLKPDRTYRKPRRRVHYICHVCKTDYNHGVNTCAKCAQAKCAETIRIPPKKIPREPDPDVVRRVEERIAALRIAE</sequence>
<accession>A0A9W9LK30</accession>